<dbReference type="EnsemblPlants" id="OB10G18230.1">
    <property type="protein sequence ID" value="OB10G18230.1"/>
    <property type="gene ID" value="OB10G18230"/>
</dbReference>
<reference evidence="2" key="2">
    <citation type="submission" date="2013-04" db="UniProtKB">
        <authorList>
            <consortium name="EnsemblPlants"/>
        </authorList>
    </citation>
    <scope>IDENTIFICATION</scope>
</reference>
<keyword evidence="1" id="KW-0472">Membrane</keyword>
<proteinExistence type="predicted"/>
<evidence type="ECO:0000313" key="3">
    <source>
        <dbReference type="Proteomes" id="UP000006038"/>
    </source>
</evidence>
<dbReference type="Proteomes" id="UP000006038">
    <property type="component" value="Chromosome 10"/>
</dbReference>
<dbReference type="Gramene" id="OB10G18230.1">
    <property type="protein sequence ID" value="OB10G18230.1"/>
    <property type="gene ID" value="OB10G18230"/>
</dbReference>
<evidence type="ECO:0000256" key="1">
    <source>
        <dbReference type="SAM" id="Phobius"/>
    </source>
</evidence>
<keyword evidence="1" id="KW-1133">Transmembrane helix</keyword>
<reference evidence="2" key="1">
    <citation type="journal article" date="2013" name="Nat. Commun.">
        <title>Whole-genome sequencing of Oryza brachyantha reveals mechanisms underlying Oryza genome evolution.</title>
        <authorList>
            <person name="Chen J."/>
            <person name="Huang Q."/>
            <person name="Gao D."/>
            <person name="Wang J."/>
            <person name="Lang Y."/>
            <person name="Liu T."/>
            <person name="Li B."/>
            <person name="Bai Z."/>
            <person name="Luis Goicoechea J."/>
            <person name="Liang C."/>
            <person name="Chen C."/>
            <person name="Zhang W."/>
            <person name="Sun S."/>
            <person name="Liao Y."/>
            <person name="Zhang X."/>
            <person name="Yang L."/>
            <person name="Song C."/>
            <person name="Wang M."/>
            <person name="Shi J."/>
            <person name="Liu G."/>
            <person name="Liu J."/>
            <person name="Zhou H."/>
            <person name="Zhou W."/>
            <person name="Yu Q."/>
            <person name="An N."/>
            <person name="Chen Y."/>
            <person name="Cai Q."/>
            <person name="Wang B."/>
            <person name="Liu B."/>
            <person name="Min J."/>
            <person name="Huang Y."/>
            <person name="Wu H."/>
            <person name="Li Z."/>
            <person name="Zhang Y."/>
            <person name="Yin Y."/>
            <person name="Song W."/>
            <person name="Jiang J."/>
            <person name="Jackson S.A."/>
            <person name="Wing R.A."/>
            <person name="Wang J."/>
            <person name="Chen M."/>
        </authorList>
    </citation>
    <scope>NUCLEOTIDE SEQUENCE [LARGE SCALE GENOMIC DNA]</scope>
    <source>
        <strain evidence="2">cv. IRGC 101232</strain>
    </source>
</reference>
<keyword evidence="3" id="KW-1185">Reference proteome</keyword>
<accession>J3N2S5</accession>
<dbReference type="HOGENOM" id="CLU_1780279_0_0_1"/>
<name>J3N2S5_ORYBR</name>
<sequence>MQCSWEESHPSTNEISFYFFHLSYEEATVTCERGRDPQTATKLPISSDVITESKDGGAYGCINGSIDTPTCPTSSRHARTQRYMQTGRDCDLQWAVRLRSLKTHQKGFLLFFFLQICHCFFFLNCKQATRTTVLWYFCNFLMSVLQ</sequence>
<keyword evidence="1" id="KW-0812">Transmembrane</keyword>
<organism evidence="2">
    <name type="scientific">Oryza brachyantha</name>
    <name type="common">malo sina</name>
    <dbReference type="NCBI Taxonomy" id="4533"/>
    <lineage>
        <taxon>Eukaryota</taxon>
        <taxon>Viridiplantae</taxon>
        <taxon>Streptophyta</taxon>
        <taxon>Embryophyta</taxon>
        <taxon>Tracheophyta</taxon>
        <taxon>Spermatophyta</taxon>
        <taxon>Magnoliopsida</taxon>
        <taxon>Liliopsida</taxon>
        <taxon>Poales</taxon>
        <taxon>Poaceae</taxon>
        <taxon>BOP clade</taxon>
        <taxon>Oryzoideae</taxon>
        <taxon>Oryzeae</taxon>
        <taxon>Oryzinae</taxon>
        <taxon>Oryza</taxon>
    </lineage>
</organism>
<feature type="transmembrane region" description="Helical" evidence="1">
    <location>
        <begin position="107"/>
        <end position="123"/>
    </location>
</feature>
<evidence type="ECO:0000313" key="2">
    <source>
        <dbReference type="EnsemblPlants" id="OB10G18230.1"/>
    </source>
</evidence>
<protein>
    <submittedName>
        <fullName evidence="2">Uncharacterized protein</fullName>
    </submittedName>
</protein>
<dbReference type="AlphaFoldDB" id="J3N2S5"/>